<evidence type="ECO:0000256" key="3">
    <source>
        <dbReference type="ARBA" id="ARBA00016937"/>
    </source>
</evidence>
<organism evidence="11">
    <name type="scientific">Caenorhabditis remanei</name>
    <name type="common">Caenorhabditis vulgaris</name>
    <dbReference type="NCBI Taxonomy" id="31234"/>
    <lineage>
        <taxon>Eukaryota</taxon>
        <taxon>Metazoa</taxon>
        <taxon>Ecdysozoa</taxon>
        <taxon>Nematoda</taxon>
        <taxon>Chromadorea</taxon>
        <taxon>Rhabditida</taxon>
        <taxon>Rhabditina</taxon>
        <taxon>Rhabditomorpha</taxon>
        <taxon>Rhabditoidea</taxon>
        <taxon>Rhabditidae</taxon>
        <taxon>Peloderinae</taxon>
        <taxon>Caenorhabditis</taxon>
    </lineage>
</organism>
<keyword evidence="7" id="KW-0539">Nucleus</keyword>
<dbReference type="HOGENOM" id="CLU_022453_2_0_1"/>
<evidence type="ECO:0000256" key="5">
    <source>
        <dbReference type="ARBA" id="ARBA00022801"/>
    </source>
</evidence>
<evidence type="ECO:0000256" key="7">
    <source>
        <dbReference type="ARBA" id="ARBA00023242"/>
    </source>
</evidence>
<dbReference type="InterPro" id="IPR047021">
    <property type="entry name" value="REXO1/3/4-like"/>
</dbReference>
<dbReference type="InterPro" id="IPR036397">
    <property type="entry name" value="RNaseH_sf"/>
</dbReference>
<evidence type="ECO:0000256" key="6">
    <source>
        <dbReference type="ARBA" id="ARBA00022839"/>
    </source>
</evidence>
<dbReference type="CTD" id="9811015"/>
<dbReference type="RefSeq" id="XP_003113826.2">
    <property type="nucleotide sequence ID" value="XM_003113778.2"/>
</dbReference>
<dbReference type="EMBL" id="DS268413">
    <property type="protein sequence ID" value="EFP07738.1"/>
    <property type="molecule type" value="Genomic_DNA"/>
</dbReference>
<keyword evidence="5" id="KW-0378">Hydrolase</keyword>
<reference evidence="10" key="1">
    <citation type="submission" date="2007-07" db="EMBL/GenBank/DDBJ databases">
        <title>PCAP assembly of the Caenorhabditis remanei genome.</title>
        <authorList>
            <consortium name="The Caenorhabditis remanei Sequencing Consortium"/>
            <person name="Wilson R.K."/>
        </authorList>
    </citation>
    <scope>NUCLEOTIDE SEQUENCE [LARGE SCALE GENOMIC DNA]</scope>
    <source>
        <strain evidence="10">PB4641</strain>
    </source>
</reference>
<feature type="compositionally biased region" description="Basic and acidic residues" evidence="8">
    <location>
        <begin position="30"/>
        <end position="46"/>
    </location>
</feature>
<proteinExistence type="inferred from homology"/>
<protein>
    <recommendedName>
        <fullName evidence="3">RNA exonuclease 4</fullName>
    </recommendedName>
</protein>
<dbReference type="GeneID" id="9811015"/>
<dbReference type="Gene3D" id="3.30.420.10">
    <property type="entry name" value="Ribonuclease H-like superfamily/Ribonuclease H"/>
    <property type="match status" value="1"/>
</dbReference>
<keyword evidence="11" id="KW-1185">Reference proteome</keyword>
<feature type="domain" description="Exonuclease" evidence="9">
    <location>
        <begin position="106"/>
        <end position="268"/>
    </location>
</feature>
<keyword evidence="4" id="KW-0540">Nuclease</keyword>
<evidence type="ECO:0000256" key="2">
    <source>
        <dbReference type="ARBA" id="ARBA00010489"/>
    </source>
</evidence>
<dbReference type="GO" id="GO:0006364">
    <property type="term" value="P:rRNA processing"/>
    <property type="evidence" value="ECO:0007669"/>
    <property type="project" value="InterPro"/>
</dbReference>
<keyword evidence="6" id="KW-0269">Exonuclease</keyword>
<comment type="subcellular location">
    <subcellularLocation>
        <location evidence="1">Nucleus</location>
    </subcellularLocation>
</comment>
<evidence type="ECO:0000313" key="11">
    <source>
        <dbReference type="Proteomes" id="UP000008281"/>
    </source>
</evidence>
<evidence type="ECO:0000256" key="1">
    <source>
        <dbReference type="ARBA" id="ARBA00004123"/>
    </source>
</evidence>
<comment type="similarity">
    <text evidence="2">Belongs to the REXO4 family.</text>
</comment>
<feature type="region of interest" description="Disordered" evidence="8">
    <location>
        <begin position="30"/>
        <end position="69"/>
    </location>
</feature>
<evidence type="ECO:0000313" key="10">
    <source>
        <dbReference type="EMBL" id="EFP07738.1"/>
    </source>
</evidence>
<dbReference type="STRING" id="31234.E3LRM4"/>
<sequence>MASKHAAKTIDPKDLSPAWKILQLQLKEEKQEKERAEEAAKAEKVANGEVEEDNEGFTKVQSKRQKQKLNRKRRAQEALAAALEVKKVHHDIPVVIEDSERGEPTKIIAIDCEYVGAGMGGTTDILARISVVNELGKILYDKFVKPTEKVTDFRTAVSGIRPENMTKAIPFDRAQTEISKLLEGRIVVGHAVHNDFRVLKLNHIRKLTRDTAKCSILKNMAKCQGTPSLKKLAKEVLGIEIQKGEHDSITDARVALRLYESVKKQWEAEIKRYR</sequence>
<dbReference type="KEGG" id="crq:GCK72_006596"/>
<dbReference type="FunFam" id="3.30.420.10:FF:000007">
    <property type="entry name" value="Interferon-stimulated exonuclease gene 20"/>
    <property type="match status" value="1"/>
</dbReference>
<dbReference type="InParanoid" id="E3LRM4"/>
<dbReference type="Pfam" id="PF00929">
    <property type="entry name" value="RNase_T"/>
    <property type="match status" value="1"/>
</dbReference>
<accession>E3LRM4</accession>
<dbReference type="GO" id="GO:0005634">
    <property type="term" value="C:nucleus"/>
    <property type="evidence" value="ECO:0007669"/>
    <property type="project" value="UniProtKB-SubCell"/>
</dbReference>
<dbReference type="GO" id="GO:0008408">
    <property type="term" value="F:3'-5' exonuclease activity"/>
    <property type="evidence" value="ECO:0007669"/>
    <property type="project" value="InterPro"/>
</dbReference>
<dbReference type="FunCoup" id="E3LRM4">
    <property type="interactions" value="2802"/>
</dbReference>
<dbReference type="InterPro" id="IPR012337">
    <property type="entry name" value="RNaseH-like_sf"/>
</dbReference>
<evidence type="ECO:0000256" key="8">
    <source>
        <dbReference type="SAM" id="MobiDB-lite"/>
    </source>
</evidence>
<dbReference type="AlphaFoldDB" id="E3LRM4"/>
<dbReference type="PANTHER" id="PTHR12801:SF158">
    <property type="entry name" value="RNA EXONUCLEASE 4"/>
    <property type="match status" value="1"/>
</dbReference>
<dbReference type="Proteomes" id="UP000008281">
    <property type="component" value="Unassembled WGS sequence"/>
</dbReference>
<dbReference type="OrthoDB" id="8191639at2759"/>
<evidence type="ECO:0000259" key="9">
    <source>
        <dbReference type="SMART" id="SM00479"/>
    </source>
</evidence>
<dbReference type="GO" id="GO:0003676">
    <property type="term" value="F:nucleic acid binding"/>
    <property type="evidence" value="ECO:0007669"/>
    <property type="project" value="InterPro"/>
</dbReference>
<dbReference type="OMA" id="LFRSCEH"/>
<dbReference type="InterPro" id="IPR013520">
    <property type="entry name" value="Ribonucl_H"/>
</dbReference>
<dbReference type="SUPFAM" id="SSF53098">
    <property type="entry name" value="Ribonuclease H-like"/>
    <property type="match status" value="1"/>
</dbReference>
<dbReference type="eggNOG" id="KOG2249">
    <property type="taxonomic scope" value="Eukaryota"/>
</dbReference>
<dbReference type="SMART" id="SM00479">
    <property type="entry name" value="EXOIII"/>
    <property type="match status" value="1"/>
</dbReference>
<dbReference type="InterPro" id="IPR037431">
    <property type="entry name" value="REX4_DEDDh_dom"/>
</dbReference>
<dbReference type="PANTHER" id="PTHR12801">
    <property type="entry name" value="RNA EXONUCLEASE REXO1 / RECO3 FAMILY MEMBER-RELATED"/>
    <property type="match status" value="1"/>
</dbReference>
<gene>
    <name evidence="10" type="ORF">CRE_26085</name>
</gene>
<dbReference type="CDD" id="cd06144">
    <property type="entry name" value="REX4_like"/>
    <property type="match status" value="1"/>
</dbReference>
<name>E3LRM4_CAERE</name>
<evidence type="ECO:0000256" key="4">
    <source>
        <dbReference type="ARBA" id="ARBA00022722"/>
    </source>
</evidence>